<feature type="region of interest" description="Disordered" evidence="7">
    <location>
        <begin position="134"/>
        <end position="179"/>
    </location>
</feature>
<dbReference type="GO" id="GO:0005737">
    <property type="term" value="C:cytoplasm"/>
    <property type="evidence" value="ECO:0007669"/>
    <property type="project" value="UniProtKB-SubCell"/>
</dbReference>
<evidence type="ECO:0000313" key="9">
    <source>
        <dbReference type="Proteomes" id="UP000591131"/>
    </source>
</evidence>
<keyword evidence="4 6" id="KW-0694">RNA-binding</keyword>
<dbReference type="GO" id="GO:0005730">
    <property type="term" value="C:nucleolus"/>
    <property type="evidence" value="ECO:0007669"/>
    <property type="project" value="UniProtKB-SubCell"/>
</dbReference>
<evidence type="ECO:0000256" key="5">
    <source>
        <dbReference type="ARBA" id="ARBA00023242"/>
    </source>
</evidence>
<feature type="compositionally biased region" description="Basic and acidic residues" evidence="7">
    <location>
        <begin position="149"/>
        <end position="164"/>
    </location>
</feature>
<dbReference type="InterPro" id="IPR007146">
    <property type="entry name" value="Sas10/Utp3/C1D"/>
</dbReference>
<proteinExistence type="inferred from homology"/>
<dbReference type="Pfam" id="PF04000">
    <property type="entry name" value="Sas10_Utp3"/>
    <property type="match status" value="1"/>
</dbReference>
<comment type="subcellular location">
    <subcellularLocation>
        <location evidence="6">Cytoplasm</location>
    </subcellularLocation>
    <subcellularLocation>
        <location evidence="6">Nucleus</location>
        <location evidence="6">Nucleolus</location>
    </subcellularLocation>
    <subcellularLocation>
        <location evidence="1 6">Nucleus</location>
    </subcellularLocation>
</comment>
<evidence type="ECO:0000256" key="2">
    <source>
        <dbReference type="ARBA" id="ARBA00009154"/>
    </source>
</evidence>
<name>A0A7J6MR90_PERCH</name>
<comment type="subunit">
    <text evidence="6">Monomer and homodimer.</text>
</comment>
<keyword evidence="3 6" id="KW-0698">rRNA processing</keyword>
<feature type="compositionally biased region" description="Polar residues" evidence="7">
    <location>
        <begin position="136"/>
        <end position="145"/>
    </location>
</feature>
<gene>
    <name evidence="8" type="primary">C1D</name>
    <name evidence="8" type="ORF">FOL47_009654</name>
</gene>
<comment type="function">
    <text evidence="6">Plays a role in the recruitment of the exosome to pre-rRNA to mediate the 3'-5' end processing of the 5.8S rRNA.</text>
</comment>
<keyword evidence="6 8" id="KW-0238">DNA-binding</keyword>
<comment type="caution">
    <text evidence="8">The sequence shown here is derived from an EMBL/GenBank/DDBJ whole genome shotgun (WGS) entry which is preliminary data.</text>
</comment>
<evidence type="ECO:0000256" key="1">
    <source>
        <dbReference type="ARBA" id="ARBA00004123"/>
    </source>
</evidence>
<evidence type="ECO:0000256" key="3">
    <source>
        <dbReference type="ARBA" id="ARBA00022552"/>
    </source>
</evidence>
<reference evidence="8 9" key="1">
    <citation type="submission" date="2020-04" db="EMBL/GenBank/DDBJ databases">
        <title>Perkinsus chesapeaki whole genome sequence.</title>
        <authorList>
            <person name="Bogema D.R."/>
        </authorList>
    </citation>
    <scope>NUCLEOTIDE SEQUENCE [LARGE SCALE GENOMIC DNA]</scope>
    <source>
        <strain evidence="8">ATCC PRA-425</strain>
    </source>
</reference>
<comment type="similarity">
    <text evidence="2 6">Belongs to the C1D family.</text>
</comment>
<dbReference type="GO" id="GO:0003723">
    <property type="term" value="F:RNA binding"/>
    <property type="evidence" value="ECO:0007669"/>
    <property type="project" value="UniProtKB-UniRule"/>
</dbReference>
<protein>
    <recommendedName>
        <fullName evidence="6">Nuclear nucleic acid-binding protein C1D</fullName>
    </recommendedName>
</protein>
<dbReference type="OrthoDB" id="10261072at2759"/>
<dbReference type="GO" id="GO:0003677">
    <property type="term" value="F:DNA binding"/>
    <property type="evidence" value="ECO:0007669"/>
    <property type="project" value="UniProtKB-KW"/>
</dbReference>
<dbReference type="AlphaFoldDB" id="A0A7J6MR90"/>
<dbReference type="PANTHER" id="PTHR15341">
    <property type="entry name" value="SUN-COR STEROID HORMONE RECEPTOR CO-REPRESSOR"/>
    <property type="match status" value="1"/>
</dbReference>
<evidence type="ECO:0000256" key="7">
    <source>
        <dbReference type="SAM" id="MobiDB-lite"/>
    </source>
</evidence>
<keyword evidence="9" id="KW-1185">Reference proteome</keyword>
<evidence type="ECO:0000256" key="6">
    <source>
        <dbReference type="RuleBase" id="RU368003"/>
    </source>
</evidence>
<dbReference type="EMBL" id="JAAPAO010000069">
    <property type="protein sequence ID" value="KAF4674118.1"/>
    <property type="molecule type" value="Genomic_DNA"/>
</dbReference>
<evidence type="ECO:0000313" key="8">
    <source>
        <dbReference type="EMBL" id="KAF4674118.1"/>
    </source>
</evidence>
<organism evidence="8 9">
    <name type="scientific">Perkinsus chesapeaki</name>
    <name type="common">Clam parasite</name>
    <name type="synonym">Perkinsus andrewsi</name>
    <dbReference type="NCBI Taxonomy" id="330153"/>
    <lineage>
        <taxon>Eukaryota</taxon>
        <taxon>Sar</taxon>
        <taxon>Alveolata</taxon>
        <taxon>Perkinsozoa</taxon>
        <taxon>Perkinsea</taxon>
        <taxon>Perkinsida</taxon>
        <taxon>Perkinsidae</taxon>
        <taxon>Perkinsus</taxon>
    </lineage>
</organism>
<dbReference type="GO" id="GO:0010468">
    <property type="term" value="P:regulation of gene expression"/>
    <property type="evidence" value="ECO:0007669"/>
    <property type="project" value="TreeGrafter"/>
</dbReference>
<dbReference type="GO" id="GO:0000460">
    <property type="term" value="P:maturation of 5.8S rRNA"/>
    <property type="evidence" value="ECO:0007669"/>
    <property type="project" value="TreeGrafter"/>
</dbReference>
<feature type="region of interest" description="Disordered" evidence="7">
    <location>
        <begin position="100"/>
        <end position="121"/>
    </location>
</feature>
<keyword evidence="5 6" id="KW-0539">Nucleus</keyword>
<feature type="compositionally biased region" description="Basic residues" evidence="7">
    <location>
        <begin position="168"/>
        <end position="179"/>
    </location>
</feature>
<dbReference type="InterPro" id="IPR011082">
    <property type="entry name" value="Exosome-assoc_fac/DNA_repair"/>
</dbReference>
<sequence length="179" mass="19828">MAASSSSSGVRNSLIKKLDHFEAQLSGLEEHLKPLMDADYEEVMSKMTPLEQSELNVSLAFTTASLYWMFLKTQGTDVKTHKIKDEIDRVKSYMARIKKASEQEDVKSSTTGEAQALARKRDVVLDKEAAARIVKANTTEPTVKNSVKRKAEESSTDSKAEQGETKGTGKRTKKNKKSA</sequence>
<dbReference type="GO" id="GO:0000178">
    <property type="term" value="C:exosome (RNase complex)"/>
    <property type="evidence" value="ECO:0007669"/>
    <property type="project" value="TreeGrafter"/>
</dbReference>
<accession>A0A7J6MR90</accession>
<dbReference type="Proteomes" id="UP000591131">
    <property type="component" value="Unassembled WGS sequence"/>
</dbReference>
<dbReference type="PANTHER" id="PTHR15341:SF3">
    <property type="entry name" value="NUCLEAR NUCLEIC ACID-BINDING PROTEIN C1D"/>
    <property type="match status" value="1"/>
</dbReference>
<evidence type="ECO:0000256" key="4">
    <source>
        <dbReference type="ARBA" id="ARBA00022884"/>
    </source>
</evidence>
<keyword evidence="6" id="KW-0963">Cytoplasm</keyword>